<accession>A0ABV9X827</accession>
<name>A0ABV9X827_9ACTN</name>
<dbReference type="SUPFAM" id="SSF81853">
    <property type="entry name" value="Family 10 polysaccharide lyase"/>
    <property type="match status" value="1"/>
</dbReference>
<dbReference type="Gene3D" id="1.50.10.20">
    <property type="match status" value="1"/>
</dbReference>
<dbReference type="EMBL" id="JBHSJD010000002">
    <property type="protein sequence ID" value="MFC5021616.1"/>
    <property type="molecule type" value="Genomic_DNA"/>
</dbReference>
<sequence>MLHHLAGHLVRRQQEGGGWSYTDLSHQTDVDNTSVVVPFLHTLDPDRYGEPIRRGISSLLTFQGPDGGFPTYVAGARPRLP</sequence>
<evidence type="ECO:0000313" key="1">
    <source>
        <dbReference type="EMBL" id="MFC5021616.1"/>
    </source>
</evidence>
<dbReference type="RefSeq" id="WP_345693568.1">
    <property type="nucleotide sequence ID" value="NZ_BAABIT010000001.1"/>
</dbReference>
<gene>
    <name evidence="1" type="ORF">ACFPM3_05545</name>
</gene>
<keyword evidence="2" id="KW-1185">Reference proteome</keyword>
<evidence type="ECO:0000313" key="2">
    <source>
        <dbReference type="Proteomes" id="UP001595829"/>
    </source>
</evidence>
<proteinExistence type="predicted"/>
<evidence type="ECO:0008006" key="3">
    <source>
        <dbReference type="Google" id="ProtNLM"/>
    </source>
</evidence>
<dbReference type="Proteomes" id="UP001595829">
    <property type="component" value="Unassembled WGS sequence"/>
</dbReference>
<organism evidence="1 2">
    <name type="scientific">Streptomyces coeruleoprunus</name>
    <dbReference type="NCBI Taxonomy" id="285563"/>
    <lineage>
        <taxon>Bacteria</taxon>
        <taxon>Bacillati</taxon>
        <taxon>Actinomycetota</taxon>
        <taxon>Actinomycetes</taxon>
        <taxon>Kitasatosporales</taxon>
        <taxon>Streptomycetaceae</taxon>
        <taxon>Streptomyces</taxon>
    </lineage>
</organism>
<protein>
    <recommendedName>
        <fullName evidence="3">Squalene cyclase C-terminal domain-containing protein</fullName>
    </recommendedName>
</protein>
<reference evidence="2" key="1">
    <citation type="journal article" date="2019" name="Int. J. Syst. Evol. Microbiol.">
        <title>The Global Catalogue of Microorganisms (GCM) 10K type strain sequencing project: providing services to taxonomists for standard genome sequencing and annotation.</title>
        <authorList>
            <consortium name="The Broad Institute Genomics Platform"/>
            <consortium name="The Broad Institute Genome Sequencing Center for Infectious Disease"/>
            <person name="Wu L."/>
            <person name="Ma J."/>
        </authorList>
    </citation>
    <scope>NUCLEOTIDE SEQUENCE [LARGE SCALE GENOMIC DNA]</scope>
    <source>
        <strain evidence="2">CGMCC 4.1648</strain>
    </source>
</reference>
<comment type="caution">
    <text evidence="1">The sequence shown here is derived from an EMBL/GenBank/DDBJ whole genome shotgun (WGS) entry which is preliminary data.</text>
</comment>